<dbReference type="Pfam" id="PF08268">
    <property type="entry name" value="FBA_3"/>
    <property type="match status" value="1"/>
</dbReference>
<dbReference type="NCBIfam" id="TIGR01640">
    <property type="entry name" value="F_box_assoc_1"/>
    <property type="match status" value="1"/>
</dbReference>
<keyword evidence="1" id="KW-0732">Signal</keyword>
<dbReference type="InterPro" id="IPR013187">
    <property type="entry name" value="F-box-assoc_dom_typ3"/>
</dbReference>
<protein>
    <submittedName>
        <fullName evidence="4">F-box protein At3g07870-like</fullName>
    </submittedName>
</protein>
<evidence type="ECO:0000256" key="1">
    <source>
        <dbReference type="SAM" id="SignalP"/>
    </source>
</evidence>
<dbReference type="InterPro" id="IPR050796">
    <property type="entry name" value="SCF_F-box_component"/>
</dbReference>
<feature type="domain" description="F-box associated beta-propeller type 3" evidence="2">
    <location>
        <begin position="55"/>
        <end position="227"/>
    </location>
</feature>
<accession>A0A6J0ZVJ1</accession>
<proteinExistence type="predicted"/>
<keyword evidence="3" id="KW-1185">Reference proteome</keyword>
<reference evidence="4" key="1">
    <citation type="submission" date="2025-08" db="UniProtKB">
        <authorList>
            <consortium name="RefSeq"/>
        </authorList>
    </citation>
    <scope>IDENTIFICATION</scope>
    <source>
        <tissue evidence="4">Leaf</tissue>
    </source>
</reference>
<dbReference type="PANTHER" id="PTHR31672">
    <property type="entry name" value="BNACNNG10540D PROTEIN"/>
    <property type="match status" value="1"/>
</dbReference>
<dbReference type="GeneID" id="110412390"/>
<dbReference type="RefSeq" id="XP_021278596.1">
    <property type="nucleotide sequence ID" value="XM_021422921.1"/>
</dbReference>
<feature type="chain" id="PRO_5026887391" evidence="1">
    <location>
        <begin position="22"/>
        <end position="329"/>
    </location>
</feature>
<sequence length="329" mass="36864">MFLSGELWAVLFLLHIKPVCKAWFALSHDQHLPGNYDARADKRNLGFILHCDCLKQNKLYFLDCVDGPDQHSNKVRGIDTKLNSFSPEYQVVGSCNGLICVPNALYFNPMIVCNPLIGNFVELPKPNESLGREVAPGFGYHPTTKECKVVRLLYFVNIDHGSWLIKSNFQVFTLGTKTWRSLGSLPLSLDQNPSEALLNGALHWVTTRHKAACAPGPGLKIISFDIRLFGAMCRSDGSVEIWVMGEYNVKESWVKDYVIGAYLPITLNQTVRPPYSRPRKRCSSLGGSLMLFLAVSIFDELLRFAGFGNQSGDVLLFLELDDNDQHSYA</sequence>
<evidence type="ECO:0000313" key="3">
    <source>
        <dbReference type="Proteomes" id="UP000504621"/>
    </source>
</evidence>
<evidence type="ECO:0000259" key="2">
    <source>
        <dbReference type="Pfam" id="PF08268"/>
    </source>
</evidence>
<feature type="signal peptide" evidence="1">
    <location>
        <begin position="1"/>
        <end position="21"/>
    </location>
</feature>
<dbReference type="InterPro" id="IPR017451">
    <property type="entry name" value="F-box-assoc_interact_dom"/>
</dbReference>
<dbReference type="AlphaFoldDB" id="A0A6J0ZVJ1"/>
<dbReference type="OrthoDB" id="1894463at2759"/>
<name>A0A6J0ZVJ1_9ROSI</name>
<organism evidence="3 4">
    <name type="scientific">Herrania umbratica</name>
    <dbReference type="NCBI Taxonomy" id="108875"/>
    <lineage>
        <taxon>Eukaryota</taxon>
        <taxon>Viridiplantae</taxon>
        <taxon>Streptophyta</taxon>
        <taxon>Embryophyta</taxon>
        <taxon>Tracheophyta</taxon>
        <taxon>Spermatophyta</taxon>
        <taxon>Magnoliopsida</taxon>
        <taxon>eudicotyledons</taxon>
        <taxon>Gunneridae</taxon>
        <taxon>Pentapetalae</taxon>
        <taxon>rosids</taxon>
        <taxon>malvids</taxon>
        <taxon>Malvales</taxon>
        <taxon>Malvaceae</taxon>
        <taxon>Byttnerioideae</taxon>
        <taxon>Herrania</taxon>
    </lineage>
</organism>
<dbReference type="Proteomes" id="UP000504621">
    <property type="component" value="Unplaced"/>
</dbReference>
<evidence type="ECO:0000313" key="4">
    <source>
        <dbReference type="RefSeq" id="XP_021278596.1"/>
    </source>
</evidence>
<dbReference type="PANTHER" id="PTHR31672:SF13">
    <property type="entry name" value="F-BOX PROTEIN CPR30-LIKE"/>
    <property type="match status" value="1"/>
</dbReference>
<gene>
    <name evidence="4" type="primary">LOC110412390</name>
</gene>